<evidence type="ECO:0000259" key="8">
    <source>
        <dbReference type="PROSITE" id="PS50922"/>
    </source>
</evidence>
<comment type="caution">
    <text evidence="9">The sequence shown here is derived from an EMBL/GenBank/DDBJ whole genome shotgun (WGS) entry which is preliminary data.</text>
</comment>
<keyword evidence="9" id="KW-0808">Transferase</keyword>
<evidence type="ECO:0000313" key="10">
    <source>
        <dbReference type="Proteomes" id="UP001479436"/>
    </source>
</evidence>
<evidence type="ECO:0000313" key="9">
    <source>
        <dbReference type="EMBL" id="KAK9766826.1"/>
    </source>
</evidence>
<name>A0ABR2WZH4_9FUNG</name>
<dbReference type="PANTHER" id="PTHR12560:SF0">
    <property type="entry name" value="LD18904P"/>
    <property type="match status" value="1"/>
</dbReference>
<accession>A0ABR2WZH4</accession>
<feature type="transmembrane region" description="Helical" evidence="7">
    <location>
        <begin position="21"/>
        <end position="43"/>
    </location>
</feature>
<comment type="similarity">
    <text evidence="2">Belongs to the sphingosine N-acyltransferase family.</text>
</comment>
<dbReference type="Proteomes" id="UP001479436">
    <property type="component" value="Unassembled WGS sequence"/>
</dbReference>
<evidence type="ECO:0000256" key="4">
    <source>
        <dbReference type="ARBA" id="ARBA00022989"/>
    </source>
</evidence>
<feature type="transmembrane region" description="Helical" evidence="7">
    <location>
        <begin position="163"/>
        <end position="181"/>
    </location>
</feature>
<evidence type="ECO:0000256" key="7">
    <source>
        <dbReference type="SAM" id="Phobius"/>
    </source>
</evidence>
<dbReference type="PIRSF" id="PIRSF005225">
    <property type="entry name" value="LAG1_LAC1"/>
    <property type="match status" value="1"/>
</dbReference>
<evidence type="ECO:0000256" key="5">
    <source>
        <dbReference type="ARBA" id="ARBA00023136"/>
    </source>
</evidence>
<gene>
    <name evidence="9" type="primary">lag1_3</name>
    <name evidence="9" type="ORF">K7432_003791</name>
</gene>
<dbReference type="GO" id="GO:0050291">
    <property type="term" value="F:sphingosine N-acyltransferase activity"/>
    <property type="evidence" value="ECO:0007669"/>
    <property type="project" value="UniProtKB-EC"/>
</dbReference>
<evidence type="ECO:0000256" key="1">
    <source>
        <dbReference type="ARBA" id="ARBA00004141"/>
    </source>
</evidence>
<organism evidence="9 10">
    <name type="scientific">Basidiobolus ranarum</name>
    <dbReference type="NCBI Taxonomy" id="34480"/>
    <lineage>
        <taxon>Eukaryota</taxon>
        <taxon>Fungi</taxon>
        <taxon>Fungi incertae sedis</taxon>
        <taxon>Zoopagomycota</taxon>
        <taxon>Entomophthoromycotina</taxon>
        <taxon>Basidiobolomycetes</taxon>
        <taxon>Basidiobolales</taxon>
        <taxon>Basidiobolaceae</taxon>
        <taxon>Basidiobolus</taxon>
    </lineage>
</organism>
<dbReference type="PROSITE" id="PS50922">
    <property type="entry name" value="TLC"/>
    <property type="match status" value="1"/>
</dbReference>
<feature type="domain" description="TLC" evidence="8">
    <location>
        <begin position="113"/>
        <end position="324"/>
    </location>
</feature>
<proteinExistence type="inferred from homology"/>
<keyword evidence="4 7" id="KW-1133">Transmembrane helix</keyword>
<evidence type="ECO:0000256" key="2">
    <source>
        <dbReference type="ARBA" id="ARBA00009808"/>
    </source>
</evidence>
<keyword evidence="3 6" id="KW-0812">Transmembrane</keyword>
<dbReference type="EMBL" id="JASJQH010000120">
    <property type="protein sequence ID" value="KAK9766826.1"/>
    <property type="molecule type" value="Genomic_DNA"/>
</dbReference>
<dbReference type="EC" id="2.3.1.24" evidence="9"/>
<dbReference type="Pfam" id="PF03798">
    <property type="entry name" value="TRAM_LAG1_CLN8"/>
    <property type="match status" value="1"/>
</dbReference>
<keyword evidence="5 6" id="KW-0472">Membrane</keyword>
<feature type="transmembrane region" description="Helical" evidence="7">
    <location>
        <begin position="119"/>
        <end position="143"/>
    </location>
</feature>
<keyword evidence="9" id="KW-0012">Acyltransferase</keyword>
<evidence type="ECO:0000256" key="6">
    <source>
        <dbReference type="PROSITE-ProRule" id="PRU00205"/>
    </source>
</evidence>
<dbReference type="InterPro" id="IPR006634">
    <property type="entry name" value="TLC-dom"/>
</dbReference>
<evidence type="ECO:0000256" key="3">
    <source>
        <dbReference type="ARBA" id="ARBA00022692"/>
    </source>
</evidence>
<feature type="transmembrane region" description="Helical" evidence="7">
    <location>
        <begin position="293"/>
        <end position="312"/>
    </location>
</feature>
<dbReference type="InterPro" id="IPR016439">
    <property type="entry name" value="Lag1/Lac1-like"/>
</dbReference>
<protein>
    <submittedName>
        <fullName evidence="9">Sphingosine N-acyltransferase lag1</fullName>
        <ecNumber evidence="9">2.3.1.24</ecNumber>
    </submittedName>
</protein>
<feature type="transmembrane region" description="Helical" evidence="7">
    <location>
        <begin position="188"/>
        <end position="207"/>
    </location>
</feature>
<feature type="transmembrane region" description="Helical" evidence="7">
    <location>
        <begin position="237"/>
        <end position="256"/>
    </location>
</feature>
<dbReference type="SMART" id="SM00724">
    <property type="entry name" value="TLC"/>
    <property type="match status" value="1"/>
</dbReference>
<dbReference type="PANTHER" id="PTHR12560">
    <property type="entry name" value="LONGEVITY ASSURANCE FACTOR 1 LAG1"/>
    <property type="match status" value="1"/>
</dbReference>
<comment type="subcellular location">
    <subcellularLocation>
        <location evidence="1">Membrane</location>
        <topology evidence="1">Multi-pass membrane protein</topology>
    </subcellularLocation>
</comment>
<keyword evidence="10" id="KW-1185">Reference proteome</keyword>
<feature type="transmembrane region" description="Helical" evidence="7">
    <location>
        <begin position="75"/>
        <end position="98"/>
    </location>
</feature>
<sequence length="341" mass="39942">MASSMKLIAKPLHNLRTEGKQLLAFAATHQIELPLIILTGIILGDLFQIPAAEKFLRLQYRLPGENSYGKGWDDLYIITFWVVLFTFLRAAVMKYVFLPLSEILNITCASKRTRFLEQAWQFVYFSFSWTLGMYIMYNSPYWFDASHFWIDYPHVNIPYLTKWYYLATTGYWLQQFFVLTVEKPRKDVAVLVIHHLITCSLLLSSYFTNFTRIGNAVLCMMDFSDIWLSFAKVLRYVGFETVCNIVFGFFVVGWVYSRHFIYAQIVYSIWSDPDVYHVIDWNPEKGHYFNRTAQTFFLSLFALLQVLALFWLRSIIGIVIKVLSGSNADDVRSDSEDEKEE</sequence>
<reference evidence="9 10" key="1">
    <citation type="submission" date="2023-04" db="EMBL/GenBank/DDBJ databases">
        <title>Genome of Basidiobolus ranarum AG-B5.</title>
        <authorList>
            <person name="Stajich J.E."/>
            <person name="Carter-House D."/>
            <person name="Gryganskyi A."/>
        </authorList>
    </citation>
    <scope>NUCLEOTIDE SEQUENCE [LARGE SCALE GENOMIC DNA]</scope>
    <source>
        <strain evidence="9 10">AG-B5</strain>
    </source>
</reference>